<gene>
    <name evidence="1" type="ORF">BTCBT_003049</name>
</gene>
<accession>A0AAN4KR01</accession>
<evidence type="ECO:0000313" key="2">
    <source>
        <dbReference type="Proteomes" id="UP000013487"/>
    </source>
</evidence>
<comment type="caution">
    <text evidence="1">The sequence shown here is derived from an EMBL/GenBank/DDBJ whole genome shotgun (WGS) entry which is preliminary data.</text>
</comment>
<name>A0AAN4KR01_BACTU</name>
<sequence length="79" mass="9396">MKITTTFKEKRFNCKFCDREVNVNDRTYRINPFCSHCYEERLVASGAIDLRGNHQSLQMDVDYSEVVPVDKEKTWCKKE</sequence>
<dbReference type="AlphaFoldDB" id="A0AAN4KR01"/>
<reference evidence="1 2" key="1">
    <citation type="journal article" date="2013" name="Genome Announc.">
        <title>Draft Genome Sequence of Bacillus thuringiensis var. thuringiensis Strain T01-328, a Brazilian Isolate That Produces a Soluble Pesticide Protein, Cry1Ia.</title>
        <authorList>
            <person name="Varani A.M."/>
            <person name="Lemos M.V."/>
            <person name="Fernandes C.C."/>
            <person name="Lemos E.G."/>
            <person name="Alves E.C."/>
            <person name="Desiderio J.A."/>
        </authorList>
    </citation>
    <scope>NUCLEOTIDE SEQUENCE [LARGE SCALE GENOMIC DNA]</scope>
    <source>
        <strain evidence="1 2">T01-328</strain>
    </source>
</reference>
<dbReference type="Proteomes" id="UP000013487">
    <property type="component" value="Unassembled WGS sequence"/>
</dbReference>
<evidence type="ECO:0000313" key="1">
    <source>
        <dbReference type="EMBL" id="ERI01461.1"/>
    </source>
</evidence>
<organism evidence="1 2">
    <name type="scientific">Bacillus thuringiensis T01-328</name>
    <dbReference type="NCBI Taxonomy" id="1324966"/>
    <lineage>
        <taxon>Bacteria</taxon>
        <taxon>Bacillati</taxon>
        <taxon>Bacillota</taxon>
        <taxon>Bacilli</taxon>
        <taxon>Bacillales</taxon>
        <taxon>Bacillaceae</taxon>
        <taxon>Bacillus</taxon>
        <taxon>Bacillus cereus group</taxon>
    </lineage>
</organism>
<dbReference type="RefSeq" id="WP_000705667.1">
    <property type="nucleotide sequence ID" value="NZ_ARXZ02000004.1"/>
</dbReference>
<proteinExistence type="predicted"/>
<protein>
    <submittedName>
        <fullName evidence="1">Uncharacterized protein</fullName>
    </submittedName>
</protein>
<dbReference type="EMBL" id="ARXZ02000004">
    <property type="protein sequence ID" value="ERI01461.1"/>
    <property type="molecule type" value="Genomic_DNA"/>
</dbReference>